<sequence length="383" mass="40545">MLVFLALAALASVHAQTFDPAALASSLNLTSSFNYNFPLASSLKQYSDTSTRAGSSYTKGNNATINYMRANWNLERNNVQFGRQDLSFVQDPESSMKSLVLAAQYPAGSYSHATGGAQFYSAFPNITTSPQAMLLTYSVYFPKNYDFVKGGKLAGLRGGQVEGCAGGEKTDGTTCFSARLMWRERGAGEVYVYVPDVNGLCELPNVICDPKYGISLGRGQFTFQPGTWNDLALYIQLNDPSKANGIIQLWHNGKKSIDFTNLVLRTSNAISSVGGQMFSTFFGGSDQTWSTPKTQYTYYRQMAMYAGSGQQSGAAQSGGQGAVVSGQASATSTALNANAATSTRGTSSSSANVPGPTGGALSTARLNRLIGLVAVAASIALLV</sequence>
<organism evidence="1 2">
    <name type="scientific">Naganishia adeliensis</name>
    <dbReference type="NCBI Taxonomy" id="92952"/>
    <lineage>
        <taxon>Eukaryota</taxon>
        <taxon>Fungi</taxon>
        <taxon>Dikarya</taxon>
        <taxon>Basidiomycota</taxon>
        <taxon>Agaricomycotina</taxon>
        <taxon>Tremellomycetes</taxon>
        <taxon>Filobasidiales</taxon>
        <taxon>Filobasidiaceae</taxon>
        <taxon>Naganishia</taxon>
    </lineage>
</organism>
<accession>A0ACC2VV53</accession>
<evidence type="ECO:0000313" key="2">
    <source>
        <dbReference type="Proteomes" id="UP001230649"/>
    </source>
</evidence>
<gene>
    <name evidence="1" type="ORF">QFC20_004792</name>
</gene>
<protein>
    <submittedName>
        <fullName evidence="1">Uncharacterized protein</fullName>
    </submittedName>
</protein>
<comment type="caution">
    <text evidence="1">The sequence shown here is derived from an EMBL/GenBank/DDBJ whole genome shotgun (WGS) entry which is preliminary data.</text>
</comment>
<dbReference type="Proteomes" id="UP001230649">
    <property type="component" value="Unassembled WGS sequence"/>
</dbReference>
<dbReference type="EMBL" id="JASBWS010000059">
    <property type="protein sequence ID" value="KAJ9103315.1"/>
    <property type="molecule type" value="Genomic_DNA"/>
</dbReference>
<keyword evidence="2" id="KW-1185">Reference proteome</keyword>
<name>A0ACC2VV53_9TREE</name>
<reference evidence="1" key="1">
    <citation type="submission" date="2023-04" db="EMBL/GenBank/DDBJ databases">
        <title>Draft Genome sequencing of Naganishia species isolated from polar environments using Oxford Nanopore Technology.</title>
        <authorList>
            <person name="Leo P."/>
            <person name="Venkateswaran K."/>
        </authorList>
    </citation>
    <scope>NUCLEOTIDE SEQUENCE</scope>
    <source>
        <strain evidence="1">MNA-CCFEE 5262</strain>
    </source>
</reference>
<evidence type="ECO:0000313" key="1">
    <source>
        <dbReference type="EMBL" id="KAJ9103315.1"/>
    </source>
</evidence>
<proteinExistence type="predicted"/>